<keyword evidence="3 6" id="KW-0812">Transmembrane</keyword>
<evidence type="ECO:0000256" key="2">
    <source>
        <dbReference type="ARBA" id="ARBA00022475"/>
    </source>
</evidence>
<dbReference type="GO" id="GO:0005886">
    <property type="term" value="C:plasma membrane"/>
    <property type="evidence" value="ECO:0007669"/>
    <property type="project" value="UniProtKB-SubCell"/>
</dbReference>
<dbReference type="InterPro" id="IPR038766">
    <property type="entry name" value="Membrane_comp_ABC_pdt"/>
</dbReference>
<dbReference type="Pfam" id="PF02687">
    <property type="entry name" value="FtsX"/>
    <property type="match status" value="1"/>
</dbReference>
<evidence type="ECO:0000256" key="3">
    <source>
        <dbReference type="ARBA" id="ARBA00022692"/>
    </source>
</evidence>
<feature type="transmembrane region" description="Helical" evidence="6">
    <location>
        <begin position="441"/>
        <end position="462"/>
    </location>
</feature>
<sequence length="779" mass="87755">MKWVEIFKIYSLKQIKKEKILFIFTAISILIATSISLIIPQVSLENQRYIEKNIEQINGGDLSINLMGGMSKELNEKLNEFRNKGLKVTLSSISNCYYKKNSNNIMGTIVIGDYSLKEDEIILQSILANSLNVKVGDFVELDTQGNGKLKYKVKEIEALSSGVDRDAELLSYGKVQKREILKGISRREIIHIKGSDGELLKEELLKVDNTNHYTTIDDKKNELDKELSIQKGTLGILSAIGYIFSILAIISTTIMLILKRKKDIAILRLLSIDVKEIKKALRAEISLWLLVPIILSGFFSYYGAKIILKCSGIVIRGISKESLLLTLKGMLFNGIVFFILINIALIIVQGINAMEVIREDEKYIKKQSKKIVCSTIFLIPLFLAIYALYTSSIENLGSSFLVILLIVIFLCLVTLVVKILSFIKFKSTLIMYSIKSINKRFFPFVLVLLSLTLTLWFILIGFNLKTAIKTNFATSLEKILPYNYYVEGNDYEAMESVLKNDKDIEGYIKSSDIEGKIINENFNNIYKYTVISEVNKEDYGLNYKIIKGKDLFQGEEGFIISDEMRERNRLNIGDTLEIETNKGIIKSKIKGIYQCGGINSVSILKENVQLGDEVSYLVKSNSDKFIDKLNNSTVGSIGDIGDGIAANIGSFLKVFKMLSIICILGTVLFNINIVYMNCIKDEKDEEILIALGFGKVFVVKVQIVKMILLILLSSILSLEIYTLIVKLFFKVMINSSSELSIRAIVINLVIAIIISIISFAIPLTKILKKEQLNLLREGI</sequence>
<protein>
    <recommendedName>
        <fullName evidence="7">ABC3 transporter permease C-terminal domain-containing protein</fullName>
    </recommendedName>
</protein>
<proteinExistence type="predicted"/>
<evidence type="ECO:0000256" key="4">
    <source>
        <dbReference type="ARBA" id="ARBA00022989"/>
    </source>
</evidence>
<feature type="transmembrane region" description="Helical" evidence="6">
    <location>
        <begin position="234"/>
        <end position="258"/>
    </location>
</feature>
<dbReference type="InterPro" id="IPR003838">
    <property type="entry name" value="ABC3_permease_C"/>
</dbReference>
<feature type="transmembrane region" description="Helical" evidence="6">
    <location>
        <begin position="654"/>
        <end position="675"/>
    </location>
</feature>
<accession>A0A6M0GZS0</accession>
<dbReference type="AlphaFoldDB" id="A0A6M0GZS0"/>
<feature type="transmembrane region" description="Helical" evidence="6">
    <location>
        <begin position="371"/>
        <end position="389"/>
    </location>
</feature>
<dbReference type="PANTHER" id="PTHR30287:SF2">
    <property type="entry name" value="BLL1001 PROTEIN"/>
    <property type="match status" value="1"/>
</dbReference>
<comment type="caution">
    <text evidence="8">The sequence shown here is derived from an EMBL/GenBank/DDBJ whole genome shotgun (WGS) entry which is preliminary data.</text>
</comment>
<feature type="transmembrane region" description="Helical" evidence="6">
    <location>
        <begin position="20"/>
        <end position="39"/>
    </location>
</feature>
<evidence type="ECO:0000256" key="6">
    <source>
        <dbReference type="SAM" id="Phobius"/>
    </source>
</evidence>
<reference evidence="8 9" key="1">
    <citation type="submission" date="2020-02" db="EMBL/GenBank/DDBJ databases">
        <title>Genome assembly of a novel Clostridium senegalense strain.</title>
        <authorList>
            <person name="Gupta T.B."/>
            <person name="Jauregui R."/>
            <person name="Maclean P."/>
            <person name="Nawarathana A."/>
            <person name="Brightwell G."/>
        </authorList>
    </citation>
    <scope>NUCLEOTIDE SEQUENCE [LARGE SCALE GENOMIC DNA]</scope>
    <source>
        <strain evidence="8 9">AGRFS4</strain>
    </source>
</reference>
<evidence type="ECO:0000313" key="9">
    <source>
        <dbReference type="Proteomes" id="UP000481872"/>
    </source>
</evidence>
<evidence type="ECO:0000313" key="8">
    <source>
        <dbReference type="EMBL" id="NEU04106.1"/>
    </source>
</evidence>
<feature type="domain" description="ABC3 transporter permease C-terminal" evidence="7">
    <location>
        <begin position="657"/>
        <end position="770"/>
    </location>
</feature>
<evidence type="ECO:0000259" key="7">
    <source>
        <dbReference type="Pfam" id="PF02687"/>
    </source>
</evidence>
<evidence type="ECO:0000256" key="1">
    <source>
        <dbReference type="ARBA" id="ARBA00004651"/>
    </source>
</evidence>
<feature type="transmembrane region" description="Helical" evidence="6">
    <location>
        <begin position="330"/>
        <end position="351"/>
    </location>
</feature>
<organism evidence="8 9">
    <name type="scientific">Clostridium senegalense</name>
    <dbReference type="NCBI Taxonomy" id="1465809"/>
    <lineage>
        <taxon>Bacteria</taxon>
        <taxon>Bacillati</taxon>
        <taxon>Bacillota</taxon>
        <taxon>Clostridia</taxon>
        <taxon>Eubacteriales</taxon>
        <taxon>Clostridiaceae</taxon>
        <taxon>Clostridium</taxon>
    </lineage>
</organism>
<dbReference type="PANTHER" id="PTHR30287">
    <property type="entry name" value="MEMBRANE COMPONENT OF PREDICTED ABC SUPERFAMILY METABOLITE UPTAKE TRANSPORTER"/>
    <property type="match status" value="1"/>
</dbReference>
<name>A0A6M0GZS0_9CLOT</name>
<feature type="transmembrane region" description="Helical" evidence="6">
    <location>
        <begin position="285"/>
        <end position="304"/>
    </location>
</feature>
<feature type="transmembrane region" description="Helical" evidence="6">
    <location>
        <begin position="741"/>
        <end position="761"/>
    </location>
</feature>
<dbReference type="Proteomes" id="UP000481872">
    <property type="component" value="Unassembled WGS sequence"/>
</dbReference>
<dbReference type="EMBL" id="JAAGPU010000005">
    <property type="protein sequence ID" value="NEU04106.1"/>
    <property type="molecule type" value="Genomic_DNA"/>
</dbReference>
<dbReference type="RefSeq" id="WP_199869326.1">
    <property type="nucleotide sequence ID" value="NZ_JAAGPU010000005.1"/>
</dbReference>
<keyword evidence="5 6" id="KW-0472">Membrane</keyword>
<comment type="subcellular location">
    <subcellularLocation>
        <location evidence="1">Cell membrane</location>
        <topology evidence="1">Multi-pass membrane protein</topology>
    </subcellularLocation>
</comment>
<feature type="transmembrane region" description="Helical" evidence="6">
    <location>
        <begin position="709"/>
        <end position="729"/>
    </location>
</feature>
<keyword evidence="2" id="KW-1003">Cell membrane</keyword>
<evidence type="ECO:0000256" key="5">
    <source>
        <dbReference type="ARBA" id="ARBA00023136"/>
    </source>
</evidence>
<feature type="transmembrane region" description="Helical" evidence="6">
    <location>
        <begin position="401"/>
        <end position="420"/>
    </location>
</feature>
<keyword evidence="4 6" id="KW-1133">Transmembrane helix</keyword>
<gene>
    <name evidence="8" type="ORF">G3M99_04390</name>
</gene>
<keyword evidence="9" id="KW-1185">Reference proteome</keyword>